<reference evidence="2 3" key="1">
    <citation type="submission" date="2015-12" db="EMBL/GenBank/DDBJ databases">
        <title>The genome of Folsomia candida.</title>
        <authorList>
            <person name="Faddeeva A."/>
            <person name="Derks M.F."/>
            <person name="Anvar Y."/>
            <person name="Smit S."/>
            <person name="Van Straalen N."/>
            <person name="Roelofs D."/>
        </authorList>
    </citation>
    <scope>NUCLEOTIDE SEQUENCE [LARGE SCALE GENOMIC DNA]</scope>
    <source>
        <strain evidence="2 3">VU population</strain>
        <tissue evidence="2">Whole body</tissue>
    </source>
</reference>
<proteinExistence type="predicted"/>
<gene>
    <name evidence="2" type="ORF">Fcan01_15701</name>
</gene>
<sequence>MNRAVTRISMKLSATRSLSGFNPPNPNDAVQKQINELKKDIDELEAKIAGMDPTSDLDKLRAAVAVMQTKMAALNTALDNAAKQATDTLQPEIDQLTSSLDAVAVKLFSLKLAIAEVESALEESQIVDIVSGIISGPDAGTVFHYEHGVFKRGNASTVMSTIVTLGYPEILKDTKYFLNFLSFFSQLSDDQHKFWGYKALYYAVLANGQLYNAAQPFILGHKIAKIYDTSPTINVTLEAGHFLSAVVHPVISSVVSQRPPPRRVQWGLHLKQLGCVDGALEPIEAAQGLKFSFPYDFEGMDMRSIKMGCAFATAPNTLLNDICFLLLRGNTLKTKIDEPFEPLAPIGKGLVARMEGKCDFHDCALSIPPDVDAQGYQIFNGRMFCLSSNINVNSN</sequence>
<name>A0A226DUR0_FOLCA</name>
<dbReference type="Proteomes" id="UP000198287">
    <property type="component" value="Unassembled WGS sequence"/>
</dbReference>
<dbReference type="EMBL" id="LNIX01000010">
    <property type="protein sequence ID" value="OXA49212.1"/>
    <property type="molecule type" value="Genomic_DNA"/>
</dbReference>
<dbReference type="Gene3D" id="1.10.287.1490">
    <property type="match status" value="1"/>
</dbReference>
<comment type="caution">
    <text evidence="2">The sequence shown here is derived from an EMBL/GenBank/DDBJ whole genome shotgun (WGS) entry which is preliminary data.</text>
</comment>
<evidence type="ECO:0000256" key="1">
    <source>
        <dbReference type="SAM" id="Coils"/>
    </source>
</evidence>
<feature type="coiled-coil region" evidence="1">
    <location>
        <begin position="27"/>
        <end position="77"/>
    </location>
</feature>
<protein>
    <submittedName>
        <fullName evidence="2">Myosin-3</fullName>
    </submittedName>
</protein>
<dbReference type="OrthoDB" id="4159526at2759"/>
<evidence type="ECO:0000313" key="3">
    <source>
        <dbReference type="Proteomes" id="UP000198287"/>
    </source>
</evidence>
<keyword evidence="3" id="KW-1185">Reference proteome</keyword>
<evidence type="ECO:0000313" key="2">
    <source>
        <dbReference type="EMBL" id="OXA49212.1"/>
    </source>
</evidence>
<dbReference type="AlphaFoldDB" id="A0A226DUR0"/>
<organism evidence="2 3">
    <name type="scientific">Folsomia candida</name>
    <name type="common">Springtail</name>
    <dbReference type="NCBI Taxonomy" id="158441"/>
    <lineage>
        <taxon>Eukaryota</taxon>
        <taxon>Metazoa</taxon>
        <taxon>Ecdysozoa</taxon>
        <taxon>Arthropoda</taxon>
        <taxon>Hexapoda</taxon>
        <taxon>Collembola</taxon>
        <taxon>Entomobryomorpha</taxon>
        <taxon>Isotomoidea</taxon>
        <taxon>Isotomidae</taxon>
        <taxon>Proisotominae</taxon>
        <taxon>Folsomia</taxon>
    </lineage>
</organism>
<accession>A0A226DUR0</accession>
<keyword evidence="1" id="KW-0175">Coiled coil</keyword>